<organism evidence="3 4">
    <name type="scientific">Ganoderma sinense ZZ0214-1</name>
    <dbReference type="NCBI Taxonomy" id="1077348"/>
    <lineage>
        <taxon>Eukaryota</taxon>
        <taxon>Fungi</taxon>
        <taxon>Dikarya</taxon>
        <taxon>Basidiomycota</taxon>
        <taxon>Agaricomycotina</taxon>
        <taxon>Agaricomycetes</taxon>
        <taxon>Polyporales</taxon>
        <taxon>Polyporaceae</taxon>
        <taxon>Ganoderma</taxon>
    </lineage>
</organism>
<feature type="region of interest" description="Disordered" evidence="1">
    <location>
        <begin position="377"/>
        <end position="429"/>
    </location>
</feature>
<keyword evidence="4" id="KW-1185">Reference proteome</keyword>
<dbReference type="OrthoDB" id="3265734at2759"/>
<dbReference type="AlphaFoldDB" id="A0A2G8RWG0"/>
<feature type="region of interest" description="Disordered" evidence="1">
    <location>
        <begin position="275"/>
        <end position="302"/>
    </location>
</feature>
<proteinExistence type="predicted"/>
<protein>
    <submittedName>
        <fullName evidence="3">Uncharacterized protein</fullName>
    </submittedName>
</protein>
<name>A0A2G8RWG0_9APHY</name>
<evidence type="ECO:0000313" key="4">
    <source>
        <dbReference type="Proteomes" id="UP000230002"/>
    </source>
</evidence>
<feature type="transmembrane region" description="Helical" evidence="2">
    <location>
        <begin position="203"/>
        <end position="225"/>
    </location>
</feature>
<feature type="compositionally biased region" description="Basic and acidic residues" evidence="1">
    <location>
        <begin position="412"/>
        <end position="429"/>
    </location>
</feature>
<comment type="caution">
    <text evidence="3">The sequence shown here is derived from an EMBL/GenBank/DDBJ whole genome shotgun (WGS) entry which is preliminary data.</text>
</comment>
<evidence type="ECO:0000256" key="2">
    <source>
        <dbReference type="SAM" id="Phobius"/>
    </source>
</evidence>
<reference evidence="3 4" key="1">
    <citation type="journal article" date="2015" name="Sci. Rep.">
        <title>Chromosome-level genome map provides insights into diverse defense mechanisms in the medicinal fungus Ganoderma sinense.</title>
        <authorList>
            <person name="Zhu Y."/>
            <person name="Xu J."/>
            <person name="Sun C."/>
            <person name="Zhou S."/>
            <person name="Xu H."/>
            <person name="Nelson D.R."/>
            <person name="Qian J."/>
            <person name="Song J."/>
            <person name="Luo H."/>
            <person name="Xiang L."/>
            <person name="Li Y."/>
            <person name="Xu Z."/>
            <person name="Ji A."/>
            <person name="Wang L."/>
            <person name="Lu S."/>
            <person name="Hayward A."/>
            <person name="Sun W."/>
            <person name="Li X."/>
            <person name="Schwartz D.C."/>
            <person name="Wang Y."/>
            <person name="Chen S."/>
        </authorList>
    </citation>
    <scope>NUCLEOTIDE SEQUENCE [LARGE SCALE GENOMIC DNA]</scope>
    <source>
        <strain evidence="3 4">ZZ0214-1</strain>
    </source>
</reference>
<feature type="compositionally biased region" description="Low complexity" evidence="1">
    <location>
        <begin position="276"/>
        <end position="291"/>
    </location>
</feature>
<dbReference type="Proteomes" id="UP000230002">
    <property type="component" value="Unassembled WGS sequence"/>
</dbReference>
<evidence type="ECO:0000313" key="3">
    <source>
        <dbReference type="EMBL" id="PIL25856.1"/>
    </source>
</evidence>
<keyword evidence="2" id="KW-0812">Transmembrane</keyword>
<sequence>MSSSSSSHTIFIDDADTSRIQYQTIQLGPYRGKGFTPYSGVSTDDKAGPIYDGTLSATVVEDVSAAVTFSGTRVSVYGSLRPSLQTDVPPPLTKYSIPEWDYGGVPAMIPYQAPNVTSPQNDINFFTSDILPYGTYTLTINVTTASSDAPFYLDYIAVEVPGSAPSSSTPSSSNSLQSTASSTSTHLPIQAFTPQDRPPIGPIVGGCLAGVLGVLVAFAVFFCYFKQKHRMMPPEYNYGNCTMAQKDATPHVVPFADSEVGVSIGQPGDLGLMFVPGRSSLGSRPSSSSRPNSPPPSAAYYHSLATTPPLRDIASTVSTSPSNGAGTCVLAHEKRILSAANGDLIVRSSLTSSNSVTVPSSIPVNRVEDVLGDELPPVYSRTPLPGENSRSENVSGVNDDAGDEGTTASRGTLKDNDPVVHSDMDMDSDSDRSNFKLLYLFYVLE</sequence>
<dbReference type="EMBL" id="AYKW01000045">
    <property type="protein sequence ID" value="PIL25856.1"/>
    <property type="molecule type" value="Genomic_DNA"/>
</dbReference>
<keyword evidence="2" id="KW-0472">Membrane</keyword>
<accession>A0A2G8RWG0</accession>
<gene>
    <name evidence="3" type="ORF">GSI_11609</name>
</gene>
<keyword evidence="2" id="KW-1133">Transmembrane helix</keyword>
<dbReference type="STRING" id="1077348.A0A2G8RWG0"/>
<evidence type="ECO:0000256" key="1">
    <source>
        <dbReference type="SAM" id="MobiDB-lite"/>
    </source>
</evidence>
<dbReference type="Gene3D" id="2.60.120.260">
    <property type="entry name" value="Galactose-binding domain-like"/>
    <property type="match status" value="1"/>
</dbReference>